<dbReference type="RefSeq" id="WP_015185964.1">
    <property type="nucleotide sequence ID" value="NC_019738.1"/>
</dbReference>
<dbReference type="Pfam" id="PF02518">
    <property type="entry name" value="HATPase_c"/>
    <property type="match status" value="1"/>
</dbReference>
<dbReference type="STRING" id="1173027.Mic7113_6246"/>
<dbReference type="PANTHER" id="PTHR42878:SF7">
    <property type="entry name" value="SENSOR HISTIDINE KINASE GLRK"/>
    <property type="match status" value="1"/>
</dbReference>
<dbReference type="PANTHER" id="PTHR42878">
    <property type="entry name" value="TWO-COMPONENT HISTIDINE KINASE"/>
    <property type="match status" value="1"/>
</dbReference>
<dbReference type="PROSITE" id="PS50112">
    <property type="entry name" value="PAS"/>
    <property type="match status" value="1"/>
</dbReference>
<accession>K9WPV4</accession>
<dbReference type="SMART" id="SM00065">
    <property type="entry name" value="GAF"/>
    <property type="match status" value="2"/>
</dbReference>
<evidence type="ECO:0000256" key="4">
    <source>
        <dbReference type="ARBA" id="ARBA00022553"/>
    </source>
</evidence>
<dbReference type="InterPro" id="IPR050351">
    <property type="entry name" value="BphY/WalK/GraS-like"/>
</dbReference>
<evidence type="ECO:0000256" key="13">
    <source>
        <dbReference type="SAM" id="Coils"/>
    </source>
</evidence>
<keyword evidence="13" id="KW-0175">Coiled coil</keyword>
<evidence type="ECO:0000256" key="7">
    <source>
        <dbReference type="ARBA" id="ARBA00022741"/>
    </source>
</evidence>
<dbReference type="SUPFAM" id="SSF55781">
    <property type="entry name" value="GAF domain-like"/>
    <property type="match status" value="2"/>
</dbReference>
<dbReference type="InterPro" id="IPR000014">
    <property type="entry name" value="PAS"/>
</dbReference>
<dbReference type="Gene3D" id="3.30.450.40">
    <property type="match status" value="2"/>
</dbReference>
<evidence type="ECO:0000256" key="11">
    <source>
        <dbReference type="ARBA" id="ARBA00023012"/>
    </source>
</evidence>
<dbReference type="InterPro" id="IPR029016">
    <property type="entry name" value="GAF-like_dom_sf"/>
</dbReference>
<evidence type="ECO:0000256" key="8">
    <source>
        <dbReference type="ARBA" id="ARBA00022777"/>
    </source>
</evidence>
<dbReference type="eggNOG" id="COG3829">
    <property type="taxonomic scope" value="Bacteria"/>
</dbReference>
<evidence type="ECO:0000256" key="9">
    <source>
        <dbReference type="ARBA" id="ARBA00022840"/>
    </source>
</evidence>
<dbReference type="eggNOG" id="COG2205">
    <property type="taxonomic scope" value="Bacteria"/>
</dbReference>
<keyword evidence="18" id="KW-1185">Reference proteome</keyword>
<dbReference type="InterPro" id="IPR036097">
    <property type="entry name" value="HisK_dim/P_sf"/>
</dbReference>
<evidence type="ECO:0000313" key="18">
    <source>
        <dbReference type="Proteomes" id="UP000010471"/>
    </source>
</evidence>
<evidence type="ECO:0000256" key="6">
    <source>
        <dbReference type="ARBA" id="ARBA00022692"/>
    </source>
</evidence>
<dbReference type="InterPro" id="IPR013656">
    <property type="entry name" value="PAS_4"/>
</dbReference>
<evidence type="ECO:0000313" key="17">
    <source>
        <dbReference type="EMBL" id="AFZ21836.1"/>
    </source>
</evidence>
<comment type="catalytic activity">
    <reaction evidence="1">
        <text>ATP + protein L-histidine = ADP + protein N-phospho-L-histidine.</text>
        <dbReference type="EC" id="2.7.13.3"/>
    </reaction>
</comment>
<dbReference type="eggNOG" id="COG2203">
    <property type="taxonomic scope" value="Bacteria"/>
</dbReference>
<dbReference type="InterPro" id="IPR004358">
    <property type="entry name" value="Sig_transdc_His_kin-like_C"/>
</dbReference>
<keyword evidence="6" id="KW-0812">Transmembrane</keyword>
<keyword evidence="7" id="KW-0547">Nucleotide-binding</keyword>
<protein>
    <recommendedName>
        <fullName evidence="3">histidine kinase</fullName>
        <ecNumber evidence="3">2.7.13.3</ecNumber>
    </recommendedName>
</protein>
<dbReference type="SUPFAM" id="SSF47384">
    <property type="entry name" value="Homodimeric domain of signal transducing histidine kinase"/>
    <property type="match status" value="1"/>
</dbReference>
<keyword evidence="10" id="KW-1133">Transmembrane helix</keyword>
<gene>
    <name evidence="17" type="ORF">Mic7113_6246</name>
</gene>
<dbReference type="EC" id="2.7.13.3" evidence="3"/>
<dbReference type="KEGG" id="mic:Mic7113_6246"/>
<dbReference type="Proteomes" id="UP000010471">
    <property type="component" value="Chromosome"/>
</dbReference>
<feature type="coiled-coil region" evidence="13">
    <location>
        <begin position="373"/>
        <end position="400"/>
    </location>
</feature>
<dbReference type="HOGENOM" id="CLU_000445_114_18_3"/>
<dbReference type="SMART" id="SM00387">
    <property type="entry name" value="HATPase_c"/>
    <property type="match status" value="1"/>
</dbReference>
<dbReference type="NCBIfam" id="TIGR00229">
    <property type="entry name" value="sensory_box"/>
    <property type="match status" value="1"/>
</dbReference>
<organism evidence="17 18">
    <name type="scientific">Allocoleopsis franciscana PCC 7113</name>
    <dbReference type="NCBI Taxonomy" id="1173027"/>
    <lineage>
        <taxon>Bacteria</taxon>
        <taxon>Bacillati</taxon>
        <taxon>Cyanobacteriota</taxon>
        <taxon>Cyanophyceae</taxon>
        <taxon>Coleofasciculales</taxon>
        <taxon>Coleofasciculaceae</taxon>
        <taxon>Allocoleopsis</taxon>
        <taxon>Allocoleopsis franciscana</taxon>
    </lineage>
</organism>
<dbReference type="EMBL" id="CP003630">
    <property type="protein sequence ID" value="AFZ21836.1"/>
    <property type="molecule type" value="Genomic_DNA"/>
</dbReference>
<dbReference type="GO" id="GO:0000156">
    <property type="term" value="F:phosphorelay response regulator activity"/>
    <property type="evidence" value="ECO:0007669"/>
    <property type="project" value="TreeGrafter"/>
</dbReference>
<dbReference type="InterPro" id="IPR003594">
    <property type="entry name" value="HATPase_dom"/>
</dbReference>
<keyword evidence="12" id="KW-0472">Membrane</keyword>
<evidence type="ECO:0000256" key="1">
    <source>
        <dbReference type="ARBA" id="ARBA00000085"/>
    </source>
</evidence>
<keyword evidence="4" id="KW-0597">Phosphoprotein</keyword>
<dbReference type="Pfam" id="PF01590">
    <property type="entry name" value="GAF"/>
    <property type="match status" value="1"/>
</dbReference>
<evidence type="ECO:0000259" key="16">
    <source>
        <dbReference type="PROSITE" id="PS50113"/>
    </source>
</evidence>
<dbReference type="Pfam" id="PF00512">
    <property type="entry name" value="HisKA"/>
    <property type="match status" value="1"/>
</dbReference>
<keyword evidence="11" id="KW-0902">Two-component regulatory system</keyword>
<evidence type="ECO:0000259" key="14">
    <source>
        <dbReference type="PROSITE" id="PS50109"/>
    </source>
</evidence>
<keyword evidence="8" id="KW-0418">Kinase</keyword>
<dbReference type="FunFam" id="3.30.565.10:FF:000006">
    <property type="entry name" value="Sensor histidine kinase WalK"/>
    <property type="match status" value="1"/>
</dbReference>
<dbReference type="InterPro" id="IPR003018">
    <property type="entry name" value="GAF"/>
</dbReference>
<dbReference type="PATRIC" id="fig|1173027.3.peg.6916"/>
<dbReference type="SMART" id="SM00091">
    <property type="entry name" value="PAS"/>
    <property type="match status" value="2"/>
</dbReference>
<dbReference type="SUPFAM" id="SSF55785">
    <property type="entry name" value="PYP-like sensor domain (PAS domain)"/>
    <property type="match status" value="2"/>
</dbReference>
<keyword evidence="5" id="KW-0808">Transferase</keyword>
<dbReference type="InterPro" id="IPR005467">
    <property type="entry name" value="His_kinase_dom"/>
</dbReference>
<dbReference type="Gene3D" id="3.30.450.20">
    <property type="entry name" value="PAS domain"/>
    <property type="match status" value="2"/>
</dbReference>
<feature type="domain" description="Histidine kinase" evidence="14">
    <location>
        <begin position="703"/>
        <end position="967"/>
    </location>
</feature>
<sequence>MATSSNPLSIHPTLEQEAIDSPFLTIQAAMINQIAQATLGRLVLDDVLHSITQQLQDTLSVSGCLMIQSDGTPGRTVEDEFGHGLAARSEKVAIAQQNTKVISAEYLSDLCGQVYQFYHSWLSQGKSVRFPGTGEPIPPEIQDALQENSLSRILIVPLLHSSTYLGGILLYQVENQREWVDQEIAFVQAIADQCAIALALTKLVQHSATELTQRQESERALHESQRLLQASVARNHALLEAIPDAIFRVRRDGIYLDGKAAKQDILSVSTIEIIGQHLHQVLPTEVAGLIWHHIELALETNEMQLVEYHLWVNGKSHHFEARIINSGTDEVVVIVQDITERVEVRVALEQLNDALEIRVAERTAALSEANRILRAEIIERHRAQEQLKDSEERFRNLVETSSDWVWEVDENAVYTYASPKVESLLGYKVSDVLGKTTFDFMLPQERQRVTDFLAQLSASRQPFTCLENTNIHKDGYLVVLERSGVPIFDAKGIFRGYRGIDRDITKRKESEKEVQFLHSITRAIFESQDFYAALSIALQKVCEATGWDFGEAWVPKADGTVLECSPAWFSKTKSLEPFRIASESLTFAPNVGLPGRVWSKQKPEWRRDVSAESDQVYLRAQLAKEAGLKAALGIPLLTTDGVLAVLVFYMFESKDEDQRLIELIAASTELGLMIQRKQAEGEIRKALEKEKELTELKSRFISMTSHEFRTPLTTIHSSAELLEHYSYKWTEERKLTHLYRIQSSVKHMTKLLNDVLILGKAEADKIELNLVALNLEDFCHNLVEELQLNDNSQHKIIFTCGWRLGTDQRKVGKGKNRAGMHLTIAPMENFSTPVHQEKGTLAPGLHPATLKSPQSYMDEKLLRQILENLLSNAIKYSSSGSPVEFTLSYLETQVVFQIRDRGIGIPIEDQQRLFETFHRATNVGTIAGTGLGLAIVKKCVDVHQGQIAVESEIGVGTTFTVTLPIYNLEPVHEKNSCD</sequence>
<dbReference type="GO" id="GO:0000155">
    <property type="term" value="F:phosphorelay sensor kinase activity"/>
    <property type="evidence" value="ECO:0007669"/>
    <property type="project" value="InterPro"/>
</dbReference>
<reference evidence="17 18" key="1">
    <citation type="submission" date="2012-06" db="EMBL/GenBank/DDBJ databases">
        <title>Finished chromosome of genome of Microcoleus sp. PCC 7113.</title>
        <authorList>
            <consortium name="US DOE Joint Genome Institute"/>
            <person name="Gugger M."/>
            <person name="Coursin T."/>
            <person name="Rippka R."/>
            <person name="Tandeau De Marsac N."/>
            <person name="Huntemann M."/>
            <person name="Wei C.-L."/>
            <person name="Han J."/>
            <person name="Detter J.C."/>
            <person name="Han C."/>
            <person name="Tapia R."/>
            <person name="Chen A."/>
            <person name="Kyrpides N."/>
            <person name="Mavromatis K."/>
            <person name="Markowitz V."/>
            <person name="Szeto E."/>
            <person name="Ivanova N."/>
            <person name="Pagani I."/>
            <person name="Pati A."/>
            <person name="Goodwin L."/>
            <person name="Nordberg H.P."/>
            <person name="Cantor M.N."/>
            <person name="Hua S.X."/>
            <person name="Woyke T."/>
            <person name="Kerfeld C.A."/>
        </authorList>
    </citation>
    <scope>NUCLEOTIDE SEQUENCE [LARGE SCALE GENOMIC DNA]</scope>
    <source>
        <strain evidence="17 18">PCC 7113</strain>
    </source>
</reference>
<dbReference type="eggNOG" id="COG4191">
    <property type="taxonomic scope" value="Bacteria"/>
</dbReference>
<dbReference type="CDD" id="cd00082">
    <property type="entry name" value="HisKA"/>
    <property type="match status" value="1"/>
</dbReference>
<dbReference type="Gene3D" id="1.10.287.130">
    <property type="match status" value="1"/>
</dbReference>
<evidence type="ECO:0000256" key="2">
    <source>
        <dbReference type="ARBA" id="ARBA00004141"/>
    </source>
</evidence>
<dbReference type="Pfam" id="PF08448">
    <property type="entry name" value="PAS_4"/>
    <property type="match status" value="2"/>
</dbReference>
<dbReference type="GO" id="GO:0016020">
    <property type="term" value="C:membrane"/>
    <property type="evidence" value="ECO:0007669"/>
    <property type="project" value="UniProtKB-SubCell"/>
</dbReference>
<dbReference type="PROSITE" id="PS50109">
    <property type="entry name" value="HIS_KIN"/>
    <property type="match status" value="1"/>
</dbReference>
<dbReference type="InterPro" id="IPR000700">
    <property type="entry name" value="PAS-assoc_C"/>
</dbReference>
<feature type="domain" description="PAS" evidence="15">
    <location>
        <begin position="390"/>
        <end position="460"/>
    </location>
</feature>
<dbReference type="InterPro" id="IPR001610">
    <property type="entry name" value="PAC"/>
</dbReference>
<keyword evidence="9" id="KW-0067">ATP-binding</keyword>
<dbReference type="Pfam" id="PF13185">
    <property type="entry name" value="GAF_2"/>
    <property type="match status" value="1"/>
</dbReference>
<proteinExistence type="predicted"/>
<evidence type="ECO:0000256" key="3">
    <source>
        <dbReference type="ARBA" id="ARBA00012438"/>
    </source>
</evidence>
<dbReference type="GO" id="GO:0007234">
    <property type="term" value="P:osmosensory signaling via phosphorelay pathway"/>
    <property type="evidence" value="ECO:0007669"/>
    <property type="project" value="TreeGrafter"/>
</dbReference>
<dbReference type="SMART" id="SM00388">
    <property type="entry name" value="HisKA"/>
    <property type="match status" value="1"/>
</dbReference>
<dbReference type="Gene3D" id="3.30.565.10">
    <property type="entry name" value="Histidine kinase-like ATPase, C-terminal domain"/>
    <property type="match status" value="1"/>
</dbReference>
<dbReference type="SMART" id="SM00086">
    <property type="entry name" value="PAC"/>
    <property type="match status" value="1"/>
</dbReference>
<dbReference type="InterPro" id="IPR035965">
    <property type="entry name" value="PAS-like_dom_sf"/>
</dbReference>
<evidence type="ECO:0000259" key="15">
    <source>
        <dbReference type="PROSITE" id="PS50112"/>
    </source>
</evidence>
<dbReference type="CDD" id="cd00075">
    <property type="entry name" value="HATPase"/>
    <property type="match status" value="1"/>
</dbReference>
<feature type="domain" description="PAC" evidence="16">
    <location>
        <begin position="464"/>
        <end position="516"/>
    </location>
</feature>
<dbReference type="GO" id="GO:0030295">
    <property type="term" value="F:protein kinase activator activity"/>
    <property type="evidence" value="ECO:0007669"/>
    <property type="project" value="TreeGrafter"/>
</dbReference>
<dbReference type="InterPro" id="IPR003661">
    <property type="entry name" value="HisK_dim/P_dom"/>
</dbReference>
<evidence type="ECO:0000256" key="10">
    <source>
        <dbReference type="ARBA" id="ARBA00022989"/>
    </source>
</evidence>
<dbReference type="PRINTS" id="PR00344">
    <property type="entry name" value="BCTRLSENSOR"/>
</dbReference>
<dbReference type="PROSITE" id="PS50113">
    <property type="entry name" value="PAC"/>
    <property type="match status" value="1"/>
</dbReference>
<dbReference type="SUPFAM" id="SSF55874">
    <property type="entry name" value="ATPase domain of HSP90 chaperone/DNA topoisomerase II/histidine kinase"/>
    <property type="match status" value="1"/>
</dbReference>
<dbReference type="AlphaFoldDB" id="K9WPV4"/>
<name>K9WPV4_9CYAN</name>
<evidence type="ECO:0000256" key="12">
    <source>
        <dbReference type="ARBA" id="ARBA00023136"/>
    </source>
</evidence>
<dbReference type="InterPro" id="IPR036890">
    <property type="entry name" value="HATPase_C_sf"/>
</dbReference>
<dbReference type="CDD" id="cd00130">
    <property type="entry name" value="PAS"/>
    <property type="match status" value="1"/>
</dbReference>
<comment type="subcellular location">
    <subcellularLocation>
        <location evidence="2">Membrane</location>
        <topology evidence="2">Multi-pass membrane protein</topology>
    </subcellularLocation>
</comment>
<evidence type="ECO:0000256" key="5">
    <source>
        <dbReference type="ARBA" id="ARBA00022679"/>
    </source>
</evidence>